<evidence type="ECO:0000256" key="15">
    <source>
        <dbReference type="PIRSR" id="PIRSR001365-2"/>
    </source>
</evidence>
<dbReference type="InterPro" id="IPR005263">
    <property type="entry name" value="DapA"/>
</dbReference>
<evidence type="ECO:0000256" key="12">
    <source>
        <dbReference type="HAMAP-Rule" id="MF_00418"/>
    </source>
</evidence>
<reference evidence="16" key="2">
    <citation type="journal article" date="2021" name="PeerJ">
        <title>Extensive microbial diversity within the chicken gut microbiome revealed by metagenomics and culture.</title>
        <authorList>
            <person name="Gilroy R."/>
            <person name="Ravi A."/>
            <person name="Getino M."/>
            <person name="Pursley I."/>
            <person name="Horton D.L."/>
            <person name="Alikhan N.F."/>
            <person name="Baker D."/>
            <person name="Gharbi K."/>
            <person name="Hall N."/>
            <person name="Watson M."/>
            <person name="Adriaenssens E.M."/>
            <person name="Foster-Nyarko E."/>
            <person name="Jarju S."/>
            <person name="Secka A."/>
            <person name="Antonio M."/>
            <person name="Oren A."/>
            <person name="Chaudhuri R.R."/>
            <person name="La Ragione R."/>
            <person name="Hildebrand F."/>
            <person name="Pallen M.J."/>
        </authorList>
    </citation>
    <scope>NUCLEOTIDE SEQUENCE</scope>
    <source>
        <strain evidence="16">B3-1481</strain>
    </source>
</reference>
<dbReference type="GO" id="GO:0008840">
    <property type="term" value="F:4-hydroxy-tetrahydrodipicolinate synthase activity"/>
    <property type="evidence" value="ECO:0007669"/>
    <property type="project" value="UniProtKB-UniRule"/>
</dbReference>
<name>A0A9D9NN91_9BACT</name>
<reference evidence="16" key="1">
    <citation type="submission" date="2020-10" db="EMBL/GenBank/DDBJ databases">
        <authorList>
            <person name="Gilroy R."/>
        </authorList>
    </citation>
    <scope>NUCLEOTIDE SEQUENCE</scope>
    <source>
        <strain evidence="16">B3-1481</strain>
    </source>
</reference>
<organism evidence="16 17">
    <name type="scientific">Candidatus Cryptobacteroides avistercoris</name>
    <dbReference type="NCBI Taxonomy" id="2840758"/>
    <lineage>
        <taxon>Bacteria</taxon>
        <taxon>Pseudomonadati</taxon>
        <taxon>Bacteroidota</taxon>
        <taxon>Bacteroidia</taxon>
        <taxon>Bacteroidales</taxon>
        <taxon>Candidatus Cryptobacteroides</taxon>
    </lineage>
</organism>
<proteinExistence type="inferred from homology"/>
<dbReference type="Gene3D" id="3.20.20.70">
    <property type="entry name" value="Aldolase class I"/>
    <property type="match status" value="1"/>
</dbReference>
<evidence type="ECO:0000313" key="16">
    <source>
        <dbReference type="EMBL" id="MBO8479732.1"/>
    </source>
</evidence>
<dbReference type="SUPFAM" id="SSF51569">
    <property type="entry name" value="Aldolase"/>
    <property type="match status" value="1"/>
</dbReference>
<keyword evidence="9 12" id="KW-0456">Lyase</keyword>
<protein>
    <recommendedName>
        <fullName evidence="4 12">4-hydroxy-tetrahydrodipicolinate synthase</fullName>
        <shortName evidence="12">HTPA synthase</shortName>
        <ecNumber evidence="4 12">4.3.3.7</ecNumber>
    </recommendedName>
</protein>
<feature type="active site" description="Proton donor/acceptor" evidence="12 14">
    <location>
        <position position="136"/>
    </location>
</feature>
<evidence type="ECO:0000256" key="4">
    <source>
        <dbReference type="ARBA" id="ARBA00012086"/>
    </source>
</evidence>
<comment type="similarity">
    <text evidence="3 12 13">Belongs to the DapA family.</text>
</comment>
<evidence type="ECO:0000256" key="6">
    <source>
        <dbReference type="ARBA" id="ARBA00022605"/>
    </source>
</evidence>
<evidence type="ECO:0000256" key="5">
    <source>
        <dbReference type="ARBA" id="ARBA00022490"/>
    </source>
</evidence>
<evidence type="ECO:0000313" key="17">
    <source>
        <dbReference type="Proteomes" id="UP000823769"/>
    </source>
</evidence>
<feature type="site" description="Part of a proton relay during catalysis" evidence="12">
    <location>
        <position position="110"/>
    </location>
</feature>
<dbReference type="HAMAP" id="MF_00418">
    <property type="entry name" value="DapA"/>
    <property type="match status" value="1"/>
</dbReference>
<dbReference type="Proteomes" id="UP000823769">
    <property type="component" value="Unassembled WGS sequence"/>
</dbReference>
<dbReference type="InterPro" id="IPR020625">
    <property type="entry name" value="Schiff_base-form_aldolases_AS"/>
</dbReference>
<dbReference type="CDD" id="cd00950">
    <property type="entry name" value="DHDPS"/>
    <property type="match status" value="1"/>
</dbReference>
<feature type="binding site" evidence="12 15">
    <location>
        <position position="49"/>
    </location>
    <ligand>
        <name>pyruvate</name>
        <dbReference type="ChEBI" id="CHEBI:15361"/>
    </ligand>
</feature>
<feature type="site" description="Part of a proton relay during catalysis" evidence="12">
    <location>
        <position position="48"/>
    </location>
</feature>
<evidence type="ECO:0000256" key="14">
    <source>
        <dbReference type="PIRSR" id="PIRSR001365-1"/>
    </source>
</evidence>
<dbReference type="PANTHER" id="PTHR12128:SF66">
    <property type="entry name" value="4-HYDROXY-2-OXOGLUTARATE ALDOLASE, MITOCHONDRIAL"/>
    <property type="match status" value="1"/>
</dbReference>
<evidence type="ECO:0000256" key="11">
    <source>
        <dbReference type="ARBA" id="ARBA00047836"/>
    </source>
</evidence>
<evidence type="ECO:0000256" key="8">
    <source>
        <dbReference type="ARBA" id="ARBA00023154"/>
    </source>
</evidence>
<dbReference type="AlphaFoldDB" id="A0A9D9NN91"/>
<feature type="binding site" evidence="12 15">
    <location>
        <position position="207"/>
    </location>
    <ligand>
        <name>pyruvate</name>
        <dbReference type="ChEBI" id="CHEBI:15361"/>
    </ligand>
</feature>
<gene>
    <name evidence="12" type="primary">dapA</name>
    <name evidence="16" type="ORF">IAB76_01270</name>
</gene>
<keyword evidence="6 12" id="KW-0028">Amino-acid biosynthesis</keyword>
<evidence type="ECO:0000256" key="1">
    <source>
        <dbReference type="ARBA" id="ARBA00003294"/>
    </source>
</evidence>
<keyword evidence="5 12" id="KW-0963">Cytoplasm</keyword>
<evidence type="ECO:0000256" key="3">
    <source>
        <dbReference type="ARBA" id="ARBA00007592"/>
    </source>
</evidence>
<keyword evidence="10 12" id="KW-0704">Schiff base</keyword>
<evidence type="ECO:0000256" key="10">
    <source>
        <dbReference type="ARBA" id="ARBA00023270"/>
    </source>
</evidence>
<dbReference type="GO" id="GO:0009089">
    <property type="term" value="P:lysine biosynthetic process via diaminopimelate"/>
    <property type="evidence" value="ECO:0007669"/>
    <property type="project" value="UniProtKB-UniRule"/>
</dbReference>
<comment type="function">
    <text evidence="1 12">Catalyzes the condensation of (S)-aspartate-beta-semialdehyde [(S)-ASA] and pyruvate to 4-hydroxy-tetrahydrodipicolinate (HTPA).</text>
</comment>
<keyword evidence="7 12" id="KW-0220">Diaminopimelate biosynthesis</keyword>
<keyword evidence="8 12" id="KW-0457">Lysine biosynthesis</keyword>
<dbReference type="GO" id="GO:0019877">
    <property type="term" value="P:diaminopimelate biosynthetic process"/>
    <property type="evidence" value="ECO:0007669"/>
    <property type="project" value="UniProtKB-UniRule"/>
</dbReference>
<comment type="subunit">
    <text evidence="12">Homotetramer; dimer of dimers.</text>
</comment>
<comment type="pathway">
    <text evidence="2 12">Amino-acid biosynthesis; L-lysine biosynthesis via DAP pathway; (S)-tetrahydrodipicolinate from L-aspartate: step 3/4.</text>
</comment>
<evidence type="ECO:0000256" key="9">
    <source>
        <dbReference type="ARBA" id="ARBA00023239"/>
    </source>
</evidence>
<evidence type="ECO:0000256" key="2">
    <source>
        <dbReference type="ARBA" id="ARBA00005120"/>
    </source>
</evidence>
<dbReference type="InterPro" id="IPR002220">
    <property type="entry name" value="DapA-like"/>
</dbReference>
<comment type="catalytic activity">
    <reaction evidence="11 12">
        <text>L-aspartate 4-semialdehyde + pyruvate = (2S,4S)-4-hydroxy-2,3,4,5-tetrahydrodipicolinate + H2O + H(+)</text>
        <dbReference type="Rhea" id="RHEA:34171"/>
        <dbReference type="ChEBI" id="CHEBI:15361"/>
        <dbReference type="ChEBI" id="CHEBI:15377"/>
        <dbReference type="ChEBI" id="CHEBI:15378"/>
        <dbReference type="ChEBI" id="CHEBI:67139"/>
        <dbReference type="ChEBI" id="CHEBI:537519"/>
        <dbReference type="EC" id="4.3.3.7"/>
    </reaction>
</comment>
<comment type="caution">
    <text evidence="16">The sequence shown here is derived from an EMBL/GenBank/DDBJ whole genome shotgun (WGS) entry which is preliminary data.</text>
</comment>
<dbReference type="GO" id="GO:0005829">
    <property type="term" value="C:cytosol"/>
    <property type="evidence" value="ECO:0007669"/>
    <property type="project" value="TreeGrafter"/>
</dbReference>
<feature type="active site" description="Schiff-base intermediate with substrate" evidence="12 14">
    <location>
        <position position="165"/>
    </location>
</feature>
<dbReference type="Pfam" id="PF00701">
    <property type="entry name" value="DHDPS"/>
    <property type="match status" value="1"/>
</dbReference>
<dbReference type="EMBL" id="JADILW010000019">
    <property type="protein sequence ID" value="MBO8479732.1"/>
    <property type="molecule type" value="Genomic_DNA"/>
</dbReference>
<dbReference type="PRINTS" id="PR00146">
    <property type="entry name" value="DHPICSNTHASE"/>
</dbReference>
<comment type="caution">
    <text evidence="12">Was originally thought to be a dihydrodipicolinate synthase (DHDPS), catalyzing the condensation of (S)-aspartate-beta-semialdehyde [(S)-ASA] and pyruvate to dihydrodipicolinate (DHDP). However, it was shown in E.coli that the product of the enzymatic reaction is not dihydrodipicolinate but in fact (4S)-4-hydroxy-2,3,4,5-tetrahydro-(2S)-dipicolinic acid (HTPA), and that the consecutive dehydration reaction leading to DHDP is not spontaneous but catalyzed by DapB.</text>
</comment>
<evidence type="ECO:0000256" key="13">
    <source>
        <dbReference type="PIRNR" id="PIRNR001365"/>
    </source>
</evidence>
<evidence type="ECO:0000256" key="7">
    <source>
        <dbReference type="ARBA" id="ARBA00022915"/>
    </source>
</evidence>
<sequence length="296" mass="32065">MNRLYLKGCGTALVTPFTDDYKVDYKAYAASVDRQVESGVHFLVPLATTGETPTLSAREKTELLRITRERVGGMPLLAGCGTNSLDGTLANMELLEPFGPDAWLVVVPYYNKPTQEGQYRYFRAVAERSTLPIVIYNVPGRTGANMEASTAIRLAEDCPNIIGIKEASGRYDQVSELIRRAPEGFSVLSGDDDMTLALMATGGQGVISVASNVAPAEVSAMCDALLKDDLKTARTLHHRLFPLFKGCFAESNPVPVKAAMARLGLMTGKVRLPLSEATASTVELMNKIIDDLWKSA</sequence>
<dbReference type="NCBIfam" id="TIGR00674">
    <property type="entry name" value="dapA"/>
    <property type="match status" value="1"/>
</dbReference>
<dbReference type="PANTHER" id="PTHR12128">
    <property type="entry name" value="DIHYDRODIPICOLINATE SYNTHASE"/>
    <property type="match status" value="1"/>
</dbReference>
<dbReference type="SMART" id="SM01130">
    <property type="entry name" value="DHDPS"/>
    <property type="match status" value="1"/>
</dbReference>
<comment type="subcellular location">
    <subcellularLocation>
        <location evidence="12">Cytoplasm</location>
    </subcellularLocation>
</comment>
<dbReference type="EC" id="4.3.3.7" evidence="4 12"/>
<dbReference type="InterPro" id="IPR013785">
    <property type="entry name" value="Aldolase_TIM"/>
</dbReference>
<dbReference type="PIRSF" id="PIRSF001365">
    <property type="entry name" value="DHDPS"/>
    <property type="match status" value="1"/>
</dbReference>
<dbReference type="PROSITE" id="PS00666">
    <property type="entry name" value="DHDPS_2"/>
    <property type="match status" value="1"/>
</dbReference>
<accession>A0A9D9NN91</accession>